<dbReference type="EMBL" id="JAVIIS010000002">
    <property type="protein sequence ID" value="MDX8438215.1"/>
    <property type="molecule type" value="Genomic_DNA"/>
</dbReference>
<evidence type="ECO:0000259" key="2">
    <source>
        <dbReference type="Pfam" id="PF00534"/>
    </source>
</evidence>
<dbReference type="PANTHER" id="PTHR46401">
    <property type="entry name" value="GLYCOSYLTRANSFERASE WBBK-RELATED"/>
    <property type="match status" value="1"/>
</dbReference>
<dbReference type="Proteomes" id="UP001272097">
    <property type="component" value="Unassembled WGS sequence"/>
</dbReference>
<name>A0ABU4WT97_9HYPH</name>
<dbReference type="InterPro" id="IPR001296">
    <property type="entry name" value="Glyco_trans_1"/>
</dbReference>
<reference evidence="3 4" key="1">
    <citation type="submission" date="2023-08" db="EMBL/GenBank/DDBJ databases">
        <title>Implementing the SeqCode for naming new Mesorhizobium species isolated from Vachellia karroo root nodules.</title>
        <authorList>
            <person name="Van Lill M."/>
        </authorList>
    </citation>
    <scope>NUCLEOTIDE SEQUENCE [LARGE SCALE GENOMIC DNA]</scope>
    <source>
        <strain evidence="3 4">VK3E</strain>
    </source>
</reference>
<dbReference type="PANTHER" id="PTHR46401:SF2">
    <property type="entry name" value="GLYCOSYLTRANSFERASE WBBK-RELATED"/>
    <property type="match status" value="1"/>
</dbReference>
<gene>
    <name evidence="3" type="ORF">RFM51_01330</name>
</gene>
<evidence type="ECO:0000256" key="1">
    <source>
        <dbReference type="ARBA" id="ARBA00022679"/>
    </source>
</evidence>
<proteinExistence type="predicted"/>
<accession>A0ABU4WT97</accession>
<dbReference type="Pfam" id="PF00534">
    <property type="entry name" value="Glycos_transf_1"/>
    <property type="match status" value="1"/>
</dbReference>
<organism evidence="3 4">
    <name type="scientific">Mesorhizobium australafricanum</name>
    <dbReference type="NCBI Taxonomy" id="3072311"/>
    <lineage>
        <taxon>Bacteria</taxon>
        <taxon>Pseudomonadati</taxon>
        <taxon>Pseudomonadota</taxon>
        <taxon>Alphaproteobacteria</taxon>
        <taxon>Hyphomicrobiales</taxon>
        <taxon>Phyllobacteriaceae</taxon>
        <taxon>Mesorhizobium</taxon>
    </lineage>
</organism>
<protein>
    <submittedName>
        <fullName evidence="3">Glycosyltransferase family 1 protein</fullName>
    </submittedName>
</protein>
<comment type="caution">
    <text evidence="3">The sequence shown here is derived from an EMBL/GenBank/DDBJ whole genome shotgun (WGS) entry which is preliminary data.</text>
</comment>
<evidence type="ECO:0000313" key="3">
    <source>
        <dbReference type="EMBL" id="MDX8438215.1"/>
    </source>
</evidence>
<dbReference type="RefSeq" id="WP_320212270.1">
    <property type="nucleotide sequence ID" value="NZ_JAVIIS010000002.1"/>
</dbReference>
<dbReference type="SUPFAM" id="SSF53756">
    <property type="entry name" value="UDP-Glycosyltransferase/glycogen phosphorylase"/>
    <property type="match status" value="1"/>
</dbReference>
<dbReference type="CDD" id="cd03809">
    <property type="entry name" value="GT4_MtfB-like"/>
    <property type="match status" value="1"/>
</dbReference>
<feature type="domain" description="Glycosyl transferase family 1" evidence="2">
    <location>
        <begin position="285"/>
        <end position="444"/>
    </location>
</feature>
<sequence>MRRLVVDLTSMARWLGPPVGLVRVQRHYGAAAAALKASEVAFTVFDPTERILRQVSPQMAAEIIAGDISCDMSFYPDPARIKMRFYDRGPNWTRQSLMAIIKARRILITEIGAFARRNPGSSFLRFLDWIENRLMKGNERRLIARDDGSRVRIVPLRTVAGNKYDLAPGDHLLLMNNDWAHTDIEVISRECRSAGAKLIVLLNDIIPIQFPDWYKPHDVRRFTDYVNLAIRLADRFILTSKRVTADVEEYAAKLGIHLPELKHVPLGCDSARKSKADGRLPDGLETGRYILFVSTIEPRKNHSLLMDVWRRLVLDGTVAHGGMKLVFVGRSGWMVDNVLAKLHSHPDYGTSLIHLDNVDDGTLSLLYRNSAFCVYPSLYEGYGLPPVEALAYGKALIASTGGAIAEVVGSSGLCLDPLDVEGWENAMREWITSPAARAPYEAKAAEFVARSWEQAGRETLEATLAPFADEARPSRD</sequence>
<evidence type="ECO:0000313" key="4">
    <source>
        <dbReference type="Proteomes" id="UP001272097"/>
    </source>
</evidence>
<keyword evidence="4" id="KW-1185">Reference proteome</keyword>
<dbReference type="Gene3D" id="3.40.50.2000">
    <property type="entry name" value="Glycogen Phosphorylase B"/>
    <property type="match status" value="1"/>
</dbReference>
<keyword evidence="1" id="KW-0808">Transferase</keyword>